<reference evidence="2" key="2">
    <citation type="submission" date="2025-09" db="UniProtKB">
        <authorList>
            <consortium name="Ensembl"/>
        </authorList>
    </citation>
    <scope>IDENTIFICATION</scope>
</reference>
<dbReference type="CDD" id="cd02440">
    <property type="entry name" value="AdoMet_MTases"/>
    <property type="match status" value="1"/>
</dbReference>
<keyword evidence="3" id="KW-1185">Reference proteome</keyword>
<dbReference type="Ensembl" id="ENSMMOT00000026323.1">
    <property type="protein sequence ID" value="ENSMMOP00000025884.1"/>
    <property type="gene ID" value="ENSMMOG00000019634.1"/>
</dbReference>
<dbReference type="SUPFAM" id="SSF53335">
    <property type="entry name" value="S-adenosyl-L-methionine-dependent methyltransferases"/>
    <property type="match status" value="1"/>
</dbReference>
<dbReference type="STRING" id="94237.ENSMMOP00000025884"/>
<dbReference type="OMA" id="HNGSARW"/>
<proteinExistence type="predicted"/>
<reference evidence="2" key="1">
    <citation type="submission" date="2025-08" db="UniProtKB">
        <authorList>
            <consortium name="Ensembl"/>
        </authorList>
    </citation>
    <scope>IDENTIFICATION</scope>
</reference>
<organism evidence="2 3">
    <name type="scientific">Mola mola</name>
    <name type="common">Ocean sunfish</name>
    <name type="synonym">Tetraodon mola</name>
    <dbReference type="NCBI Taxonomy" id="94237"/>
    <lineage>
        <taxon>Eukaryota</taxon>
        <taxon>Metazoa</taxon>
        <taxon>Chordata</taxon>
        <taxon>Craniata</taxon>
        <taxon>Vertebrata</taxon>
        <taxon>Euteleostomi</taxon>
        <taxon>Actinopterygii</taxon>
        <taxon>Neopterygii</taxon>
        <taxon>Teleostei</taxon>
        <taxon>Neoteleostei</taxon>
        <taxon>Acanthomorphata</taxon>
        <taxon>Eupercaria</taxon>
        <taxon>Tetraodontiformes</taxon>
        <taxon>Molidae</taxon>
        <taxon>Mola</taxon>
    </lineage>
</organism>
<dbReference type="Proteomes" id="UP000261620">
    <property type="component" value="Unplaced"/>
</dbReference>
<dbReference type="PANTHER" id="PTHR44942">
    <property type="entry name" value="METHYLTRANSF_11 DOMAIN-CONTAINING PROTEIN"/>
    <property type="match status" value="1"/>
</dbReference>
<evidence type="ECO:0000259" key="1">
    <source>
        <dbReference type="Pfam" id="PF08241"/>
    </source>
</evidence>
<dbReference type="PANTHER" id="PTHR44942:SF9">
    <property type="entry name" value="NOVEL PROTEIN-RELATED"/>
    <property type="match status" value="1"/>
</dbReference>
<dbReference type="InterPro" id="IPR013216">
    <property type="entry name" value="Methyltransf_11"/>
</dbReference>
<dbReference type="Gene3D" id="3.40.50.150">
    <property type="entry name" value="Vaccinia Virus protein VP39"/>
    <property type="match status" value="1"/>
</dbReference>
<name>A0A3Q3XHU5_MOLML</name>
<accession>A0A3Q3XHU5</accession>
<evidence type="ECO:0000313" key="3">
    <source>
        <dbReference type="Proteomes" id="UP000261620"/>
    </source>
</evidence>
<evidence type="ECO:0000313" key="2">
    <source>
        <dbReference type="Ensembl" id="ENSMMOP00000025884.1"/>
    </source>
</evidence>
<dbReference type="InterPro" id="IPR029063">
    <property type="entry name" value="SAM-dependent_MTases_sf"/>
</dbReference>
<protein>
    <recommendedName>
        <fullName evidence="1">Methyltransferase type 11 domain-containing protein</fullName>
    </recommendedName>
</protein>
<dbReference type="GO" id="GO:0008757">
    <property type="term" value="F:S-adenosylmethionine-dependent methyltransferase activity"/>
    <property type="evidence" value="ECO:0007669"/>
    <property type="project" value="InterPro"/>
</dbReference>
<feature type="domain" description="Methyltransferase type 11" evidence="1">
    <location>
        <begin position="30"/>
        <end position="120"/>
    </location>
</feature>
<dbReference type="AlphaFoldDB" id="A0A3Q3XHU5"/>
<dbReference type="InterPro" id="IPR051052">
    <property type="entry name" value="Diverse_substrate_MTase"/>
</dbReference>
<sequence>MAVRLFEGKEQAAAYLQYRVSPKHFNLAADVGCGSGQGTILLAPYFTKVVGIDISPTQLEMALVQSHPPNVSYRQGPAEELPFASGEVDLVAAMTAAHWFDRQNFLREADRVLKPGGCLALVSYTMDMELEYGDVSNTLNDISKEVLSLSLKP</sequence>
<dbReference type="Pfam" id="PF08241">
    <property type="entry name" value="Methyltransf_11"/>
    <property type="match status" value="1"/>
</dbReference>